<accession>A0ABT4UIY6</accession>
<dbReference type="PANTHER" id="PTHR10188">
    <property type="entry name" value="L-ASPARAGINASE"/>
    <property type="match status" value="1"/>
</dbReference>
<sequence>MKKLFLIGLLLYAQQAMAQKTDTLKNKFVIVVHGGAGTINKVTMTAEQERAYKEGIEAAVRKGHDILKKGGSAMDAVTEAVKVLEDNPLFNAGKGAVFTNAGTNELDASVMDGKTLMAGAVAGIRTVKNPVAAARAVMENGEHVLLSGKGADEFAAKNGCEIVDTTYFYTEPRYQGLKRVQEAEKKKTSYNVSMRDSLLLAVNDNAVANSKFGTVGAVALDRHGNLAAATSTGGMTNKRYGRIGDTPIIGAGTYANNTTCAVSCTGWGEYFIRVSVAKTVSDQIKYAGTEINKAAQNALDEVKTLGGDGGLIAVDKNGNISMKFNTSGMYRGFCNEKGSIFADIF</sequence>
<feature type="chain" id="PRO_5047491264" evidence="1">
    <location>
        <begin position="19"/>
        <end position="345"/>
    </location>
</feature>
<keyword evidence="1" id="KW-0732">Signal</keyword>
<dbReference type="RefSeq" id="WP_407031105.1">
    <property type="nucleotide sequence ID" value="NZ_JAQGEF010000007.1"/>
</dbReference>
<dbReference type="CDD" id="cd04701">
    <property type="entry name" value="Asparaginase_2"/>
    <property type="match status" value="1"/>
</dbReference>
<protein>
    <submittedName>
        <fullName evidence="2">Isoaspartyl peptidase/L-asparaginase</fullName>
    </submittedName>
</protein>
<evidence type="ECO:0000256" key="1">
    <source>
        <dbReference type="SAM" id="SignalP"/>
    </source>
</evidence>
<dbReference type="Pfam" id="PF01112">
    <property type="entry name" value="Asparaginase_2"/>
    <property type="match status" value="1"/>
</dbReference>
<dbReference type="Gene3D" id="3.60.20.30">
    <property type="entry name" value="(Glycosyl)asparaginase"/>
    <property type="match status" value="1"/>
</dbReference>
<organism evidence="2 3">
    <name type="scientific">Polluticaenibacter yanchengensis</name>
    <dbReference type="NCBI Taxonomy" id="3014562"/>
    <lineage>
        <taxon>Bacteria</taxon>
        <taxon>Pseudomonadati</taxon>
        <taxon>Bacteroidota</taxon>
        <taxon>Chitinophagia</taxon>
        <taxon>Chitinophagales</taxon>
        <taxon>Chitinophagaceae</taxon>
        <taxon>Polluticaenibacter</taxon>
    </lineage>
</organism>
<dbReference type="Proteomes" id="UP001210231">
    <property type="component" value="Unassembled WGS sequence"/>
</dbReference>
<reference evidence="2 3" key="1">
    <citation type="submission" date="2022-12" db="EMBL/GenBank/DDBJ databases">
        <title>Chitinophagaceae gen. sp. nov., a new member of the family Chitinophagaceae, isolated from soil in a chemical factory.</title>
        <authorList>
            <person name="Ke Z."/>
        </authorList>
    </citation>
    <scope>NUCLEOTIDE SEQUENCE [LARGE SCALE GENOMIC DNA]</scope>
    <source>
        <strain evidence="2 3">LY-5</strain>
    </source>
</reference>
<keyword evidence="3" id="KW-1185">Reference proteome</keyword>
<proteinExistence type="predicted"/>
<dbReference type="PANTHER" id="PTHR10188:SF6">
    <property type="entry name" value="N(4)-(BETA-N-ACETYLGLUCOSAMINYL)-L-ASPARAGINASE"/>
    <property type="match status" value="1"/>
</dbReference>
<name>A0ABT4UIY6_9BACT</name>
<comment type="caution">
    <text evidence="2">The sequence shown here is derived from an EMBL/GenBank/DDBJ whole genome shotgun (WGS) entry which is preliminary data.</text>
</comment>
<dbReference type="InterPro" id="IPR029055">
    <property type="entry name" value="Ntn_hydrolases_N"/>
</dbReference>
<feature type="signal peptide" evidence="1">
    <location>
        <begin position="1"/>
        <end position="18"/>
    </location>
</feature>
<dbReference type="InterPro" id="IPR000246">
    <property type="entry name" value="Peptidase_T2"/>
</dbReference>
<dbReference type="SUPFAM" id="SSF56235">
    <property type="entry name" value="N-terminal nucleophile aminohydrolases (Ntn hydrolases)"/>
    <property type="match status" value="1"/>
</dbReference>
<evidence type="ECO:0000313" key="3">
    <source>
        <dbReference type="Proteomes" id="UP001210231"/>
    </source>
</evidence>
<dbReference type="EMBL" id="JAQGEF010000007">
    <property type="protein sequence ID" value="MDA3614781.1"/>
    <property type="molecule type" value="Genomic_DNA"/>
</dbReference>
<gene>
    <name evidence="2" type="ORF">O3P16_08170</name>
</gene>
<evidence type="ECO:0000313" key="2">
    <source>
        <dbReference type="EMBL" id="MDA3614781.1"/>
    </source>
</evidence>